<dbReference type="SUPFAM" id="SSF88697">
    <property type="entry name" value="PUA domain-like"/>
    <property type="match status" value="1"/>
</dbReference>
<dbReference type="GO" id="GO:0070475">
    <property type="term" value="P:rRNA base methylation"/>
    <property type="evidence" value="ECO:0007669"/>
    <property type="project" value="TreeGrafter"/>
</dbReference>
<evidence type="ECO:0000259" key="13">
    <source>
        <dbReference type="Pfam" id="PF04452"/>
    </source>
</evidence>
<dbReference type="Pfam" id="PF04452">
    <property type="entry name" value="Methyltrans_RNA"/>
    <property type="match status" value="1"/>
</dbReference>
<evidence type="ECO:0000259" key="14">
    <source>
        <dbReference type="Pfam" id="PF20260"/>
    </source>
</evidence>
<evidence type="ECO:0000256" key="2">
    <source>
        <dbReference type="ARBA" id="ARBA00005528"/>
    </source>
</evidence>
<dbReference type="NCBIfam" id="TIGR00046">
    <property type="entry name" value="RsmE family RNA methyltransferase"/>
    <property type="match status" value="1"/>
</dbReference>
<evidence type="ECO:0000256" key="5">
    <source>
        <dbReference type="ARBA" id="ARBA00022490"/>
    </source>
</evidence>
<keyword evidence="5 12" id="KW-0963">Cytoplasm</keyword>
<evidence type="ECO:0000256" key="1">
    <source>
        <dbReference type="ARBA" id="ARBA00004496"/>
    </source>
</evidence>
<evidence type="ECO:0000256" key="7">
    <source>
        <dbReference type="ARBA" id="ARBA00022603"/>
    </source>
</evidence>
<reference evidence="15 16" key="1">
    <citation type="submission" date="2016-10" db="EMBL/GenBank/DDBJ databases">
        <authorList>
            <person name="de Groot N.N."/>
        </authorList>
    </citation>
    <scope>NUCLEOTIDE SEQUENCE [LARGE SCALE GENOMIC DNA]</scope>
    <source>
        <strain evidence="15 16">CCM7597</strain>
    </source>
</reference>
<dbReference type="NCBIfam" id="NF008692">
    <property type="entry name" value="PRK11713.1-5"/>
    <property type="match status" value="1"/>
</dbReference>
<dbReference type="PANTHER" id="PTHR30027">
    <property type="entry name" value="RIBOSOMAL RNA SMALL SUBUNIT METHYLTRANSFERASE E"/>
    <property type="match status" value="1"/>
</dbReference>
<comment type="catalytic activity">
    <reaction evidence="11 12">
        <text>uridine(1498) in 16S rRNA + S-adenosyl-L-methionine = N(3)-methyluridine(1498) in 16S rRNA + S-adenosyl-L-homocysteine + H(+)</text>
        <dbReference type="Rhea" id="RHEA:42920"/>
        <dbReference type="Rhea" id="RHEA-COMP:10283"/>
        <dbReference type="Rhea" id="RHEA-COMP:10284"/>
        <dbReference type="ChEBI" id="CHEBI:15378"/>
        <dbReference type="ChEBI" id="CHEBI:57856"/>
        <dbReference type="ChEBI" id="CHEBI:59789"/>
        <dbReference type="ChEBI" id="CHEBI:65315"/>
        <dbReference type="ChEBI" id="CHEBI:74502"/>
        <dbReference type="EC" id="2.1.1.193"/>
    </reaction>
</comment>
<dbReference type="SUPFAM" id="SSF75217">
    <property type="entry name" value="alpha/beta knot"/>
    <property type="match status" value="1"/>
</dbReference>
<dbReference type="InterPro" id="IPR006700">
    <property type="entry name" value="RsmE"/>
</dbReference>
<evidence type="ECO:0000256" key="8">
    <source>
        <dbReference type="ARBA" id="ARBA00022679"/>
    </source>
</evidence>
<dbReference type="InterPro" id="IPR046887">
    <property type="entry name" value="RsmE_PUA-like"/>
</dbReference>
<dbReference type="STRING" id="571932.SAMN05421743_111100"/>
<dbReference type="RefSeq" id="WP_093045546.1">
    <property type="nucleotide sequence ID" value="NZ_FNQR01000011.1"/>
</dbReference>
<dbReference type="CDD" id="cd18084">
    <property type="entry name" value="RsmE-like"/>
    <property type="match status" value="1"/>
</dbReference>
<dbReference type="EMBL" id="FNQR01000011">
    <property type="protein sequence ID" value="SEA96403.1"/>
    <property type="molecule type" value="Genomic_DNA"/>
</dbReference>
<name>A0A1H4FGA2_9BACI</name>
<evidence type="ECO:0000256" key="9">
    <source>
        <dbReference type="ARBA" id="ARBA00022691"/>
    </source>
</evidence>
<accession>A0A1H4FGA2</accession>
<dbReference type="OrthoDB" id="9815641at2"/>
<dbReference type="InterPro" id="IPR029026">
    <property type="entry name" value="tRNA_m1G_MTases_N"/>
</dbReference>
<keyword evidence="16" id="KW-1185">Reference proteome</keyword>
<comment type="similarity">
    <text evidence="2 12">Belongs to the RNA methyltransferase RsmE family.</text>
</comment>
<dbReference type="GO" id="GO:0005737">
    <property type="term" value="C:cytoplasm"/>
    <property type="evidence" value="ECO:0007669"/>
    <property type="project" value="UniProtKB-SubCell"/>
</dbReference>
<keyword evidence="9 12" id="KW-0949">S-adenosyl-L-methionine</keyword>
<dbReference type="Gene3D" id="2.40.240.20">
    <property type="entry name" value="Hypothetical PUA domain-like, domain 1"/>
    <property type="match status" value="1"/>
</dbReference>
<evidence type="ECO:0000256" key="11">
    <source>
        <dbReference type="ARBA" id="ARBA00047944"/>
    </source>
</evidence>
<dbReference type="Proteomes" id="UP000198584">
    <property type="component" value="Unassembled WGS sequence"/>
</dbReference>
<dbReference type="InterPro" id="IPR029028">
    <property type="entry name" value="Alpha/beta_knot_MTases"/>
</dbReference>
<feature type="domain" description="Ribosomal RNA small subunit methyltransferase E methyltransferase" evidence="13">
    <location>
        <begin position="73"/>
        <end position="242"/>
    </location>
</feature>
<dbReference type="InterPro" id="IPR046886">
    <property type="entry name" value="RsmE_MTase_dom"/>
</dbReference>
<evidence type="ECO:0000256" key="3">
    <source>
        <dbReference type="ARBA" id="ARBA00012328"/>
    </source>
</evidence>
<evidence type="ECO:0000256" key="6">
    <source>
        <dbReference type="ARBA" id="ARBA00022552"/>
    </source>
</evidence>
<dbReference type="InterPro" id="IPR015947">
    <property type="entry name" value="PUA-like_sf"/>
</dbReference>
<evidence type="ECO:0000313" key="16">
    <source>
        <dbReference type="Proteomes" id="UP000198584"/>
    </source>
</evidence>
<dbReference type="PIRSF" id="PIRSF015601">
    <property type="entry name" value="MTase_slr0722"/>
    <property type="match status" value="1"/>
</dbReference>
<evidence type="ECO:0000256" key="10">
    <source>
        <dbReference type="ARBA" id="ARBA00025699"/>
    </source>
</evidence>
<feature type="domain" description="Ribosomal RNA small subunit methyltransferase E PUA-like" evidence="14">
    <location>
        <begin position="18"/>
        <end position="64"/>
    </location>
</feature>
<keyword evidence="6 12" id="KW-0698">rRNA processing</keyword>
<sequence length="250" mass="28401">MQRYFVEADNWQGDKVFIQGEDVHHIGRVMRMLPNDEIICNHPSGNAARCQIVSVEKEAVHCRVVEWLEENVELPIEITLVQSLGKGDKLETVVQKGTELGASRFIPYQAERSVVKWDKKKADKKISRLEKIAKEASEQCHRNKVPEIEALHGLDKLLQTSKQYTWKLFAHEDEAKRDEYKSLSNLVGRMEPGESLLAVIGPEGGFSASEVLKLSEAGFHSVRLGPRILRMETAPLYLLASISYHLEELR</sequence>
<dbReference type="Pfam" id="PF20260">
    <property type="entry name" value="PUA_4"/>
    <property type="match status" value="1"/>
</dbReference>
<comment type="function">
    <text evidence="10 12">Specifically methylates the N3 position of the uracil ring of uridine 1498 (m3U1498) in 16S rRNA. Acts on the fully assembled 30S ribosomal subunit.</text>
</comment>
<dbReference type="AlphaFoldDB" id="A0A1H4FGA2"/>
<evidence type="ECO:0000256" key="12">
    <source>
        <dbReference type="PIRNR" id="PIRNR015601"/>
    </source>
</evidence>
<keyword evidence="7 12" id="KW-0489">Methyltransferase</keyword>
<evidence type="ECO:0000313" key="15">
    <source>
        <dbReference type="EMBL" id="SEA96403.1"/>
    </source>
</evidence>
<comment type="subcellular location">
    <subcellularLocation>
        <location evidence="1 12">Cytoplasm</location>
    </subcellularLocation>
</comment>
<gene>
    <name evidence="15" type="ORF">SAMN05421743_111100</name>
</gene>
<protein>
    <recommendedName>
        <fullName evidence="4 12">Ribosomal RNA small subunit methyltransferase E</fullName>
        <ecNumber evidence="3 12">2.1.1.193</ecNumber>
    </recommendedName>
</protein>
<keyword evidence="8 12" id="KW-0808">Transferase</keyword>
<dbReference type="EC" id="2.1.1.193" evidence="3 12"/>
<dbReference type="GO" id="GO:0070042">
    <property type="term" value="F:rRNA (uridine-N3-)-methyltransferase activity"/>
    <property type="evidence" value="ECO:0007669"/>
    <property type="project" value="TreeGrafter"/>
</dbReference>
<proteinExistence type="inferred from homology"/>
<dbReference type="PANTHER" id="PTHR30027:SF3">
    <property type="entry name" value="16S RRNA (URACIL(1498)-N(3))-METHYLTRANSFERASE"/>
    <property type="match status" value="1"/>
</dbReference>
<evidence type="ECO:0000256" key="4">
    <source>
        <dbReference type="ARBA" id="ARBA00013673"/>
    </source>
</evidence>
<organism evidence="15 16">
    <name type="scientific">Thalassobacillus cyri</name>
    <dbReference type="NCBI Taxonomy" id="571932"/>
    <lineage>
        <taxon>Bacteria</taxon>
        <taxon>Bacillati</taxon>
        <taxon>Bacillota</taxon>
        <taxon>Bacilli</taxon>
        <taxon>Bacillales</taxon>
        <taxon>Bacillaceae</taxon>
        <taxon>Thalassobacillus</taxon>
    </lineage>
</organism>
<dbReference type="NCBIfam" id="NF008691">
    <property type="entry name" value="PRK11713.1-4"/>
    <property type="match status" value="1"/>
</dbReference>
<dbReference type="Gene3D" id="3.40.1280.10">
    <property type="match status" value="1"/>
</dbReference>